<name>A0A099KVE6_COLPS</name>
<feature type="transmembrane region" description="Helical" evidence="1">
    <location>
        <begin position="77"/>
        <end position="100"/>
    </location>
</feature>
<keyword evidence="1" id="KW-1133">Transmembrane helix</keyword>
<evidence type="ECO:0000313" key="2">
    <source>
        <dbReference type="EMBL" id="KGJ93847.1"/>
    </source>
</evidence>
<gene>
    <name evidence="2" type="ORF">GAB14E_2402</name>
</gene>
<feature type="transmembrane region" description="Helical" evidence="1">
    <location>
        <begin position="116"/>
        <end position="134"/>
    </location>
</feature>
<proteinExistence type="predicted"/>
<feature type="transmembrane region" description="Helical" evidence="1">
    <location>
        <begin position="31"/>
        <end position="57"/>
    </location>
</feature>
<protein>
    <submittedName>
        <fullName evidence="2">Uncharacterized protein</fullName>
    </submittedName>
</protein>
<organism evidence="2 3">
    <name type="scientific">Colwellia psychrerythraea</name>
    <name type="common">Vibrio psychroerythus</name>
    <dbReference type="NCBI Taxonomy" id="28229"/>
    <lineage>
        <taxon>Bacteria</taxon>
        <taxon>Pseudomonadati</taxon>
        <taxon>Pseudomonadota</taxon>
        <taxon>Gammaproteobacteria</taxon>
        <taxon>Alteromonadales</taxon>
        <taxon>Colwelliaceae</taxon>
        <taxon>Colwellia</taxon>
    </lineage>
</organism>
<dbReference type="RefSeq" id="WP_231562022.1">
    <property type="nucleotide sequence ID" value="NZ_JQEC01000021.1"/>
</dbReference>
<dbReference type="EMBL" id="JQEC01000021">
    <property type="protein sequence ID" value="KGJ93847.1"/>
    <property type="molecule type" value="Genomic_DNA"/>
</dbReference>
<evidence type="ECO:0000256" key="1">
    <source>
        <dbReference type="SAM" id="Phobius"/>
    </source>
</evidence>
<dbReference type="Proteomes" id="UP000029868">
    <property type="component" value="Unassembled WGS sequence"/>
</dbReference>
<reference evidence="2 3" key="1">
    <citation type="submission" date="2014-08" db="EMBL/GenBank/DDBJ databases">
        <title>Genomic and Phenotypic Diversity of Colwellia psychrerythraea strains from Disparate Marine Basins.</title>
        <authorList>
            <person name="Techtmann S.M."/>
            <person name="Stelling S.C."/>
            <person name="Utturkar S.M."/>
            <person name="Alshibli N."/>
            <person name="Harris A."/>
            <person name="Brown S.D."/>
            <person name="Hazen T.C."/>
        </authorList>
    </citation>
    <scope>NUCLEOTIDE SEQUENCE [LARGE SCALE GENOMIC DNA]</scope>
    <source>
        <strain evidence="2 3">GAB14E</strain>
    </source>
</reference>
<dbReference type="AlphaFoldDB" id="A0A099KVE6"/>
<dbReference type="PATRIC" id="fig|28229.3.peg.2025"/>
<keyword evidence="1" id="KW-0472">Membrane</keyword>
<accession>A0A099KVE6</accession>
<comment type="caution">
    <text evidence="2">The sequence shown here is derived from an EMBL/GenBank/DDBJ whole genome shotgun (WGS) entry which is preliminary data.</text>
</comment>
<evidence type="ECO:0000313" key="3">
    <source>
        <dbReference type="Proteomes" id="UP000029868"/>
    </source>
</evidence>
<keyword evidence="1" id="KW-0812">Transmembrane</keyword>
<sequence length="139" mass="16591">MKTILNKEKMTQTNEAHKIERRAERRKTTDFWSYAQVTLSLLSWLVFLIALVMSYYAAPDKDYGVLRYYDIEIRQFWLTPLTGYLYILLWLSALGSYLALMTDKYRSRRRSDNPNFSMIFLLAVNLTWLVYILVKVQLL</sequence>